<protein>
    <submittedName>
        <fullName evidence="3">Protein containing Shikimate kinase domain protein</fullName>
        <ecNumber evidence="3">2.7.1.71</ecNumber>
    </submittedName>
</protein>
<evidence type="ECO:0000313" key="3">
    <source>
        <dbReference type="EMBL" id="EJW93845.1"/>
    </source>
</evidence>
<name>J9C1Y8_9ZZZZ</name>
<accession>J9C1Y8</accession>
<evidence type="ECO:0000256" key="2">
    <source>
        <dbReference type="ARBA" id="ARBA00023141"/>
    </source>
</evidence>
<dbReference type="Pfam" id="PF01202">
    <property type="entry name" value="SKI"/>
    <property type="match status" value="1"/>
</dbReference>
<keyword evidence="3" id="KW-0808">Transferase</keyword>
<gene>
    <name evidence="3" type="ORF">EVA_18047</name>
</gene>
<dbReference type="Gene3D" id="3.40.50.300">
    <property type="entry name" value="P-loop containing nucleotide triphosphate hydrolases"/>
    <property type="match status" value="1"/>
</dbReference>
<evidence type="ECO:0000256" key="1">
    <source>
        <dbReference type="ARBA" id="ARBA00022605"/>
    </source>
</evidence>
<dbReference type="GO" id="GO:0004765">
    <property type="term" value="F:shikimate kinase activity"/>
    <property type="evidence" value="ECO:0007669"/>
    <property type="project" value="UniProtKB-EC"/>
</dbReference>
<dbReference type="InterPro" id="IPR027417">
    <property type="entry name" value="P-loop_NTPase"/>
</dbReference>
<proteinExistence type="predicted"/>
<dbReference type="PANTHER" id="PTHR21087">
    <property type="entry name" value="SHIKIMATE KINASE"/>
    <property type="match status" value="1"/>
</dbReference>
<dbReference type="GO" id="GO:0008652">
    <property type="term" value="P:amino acid biosynthetic process"/>
    <property type="evidence" value="ECO:0007669"/>
    <property type="project" value="UniProtKB-KW"/>
</dbReference>
<dbReference type="GO" id="GO:0005829">
    <property type="term" value="C:cytosol"/>
    <property type="evidence" value="ECO:0007669"/>
    <property type="project" value="TreeGrafter"/>
</dbReference>
<dbReference type="PANTHER" id="PTHR21087:SF16">
    <property type="entry name" value="SHIKIMATE KINASE 1, CHLOROPLASTIC"/>
    <property type="match status" value="1"/>
</dbReference>
<sequence>GLCIDRIFSEKGEKSFREMERDCLEEIIFKYENGKMQPHKDSCRHLVISLGGGTVTTSESLEKIREKTFCIYLKAGIETILSHLKGDSSGRPLLNSEKEKTEDCDNDAIFRKSVGNLMSRRENLYDRASDAVITVDGLSPEEICSAIKGLLE</sequence>
<dbReference type="GO" id="GO:0009073">
    <property type="term" value="P:aromatic amino acid family biosynthetic process"/>
    <property type="evidence" value="ECO:0007669"/>
    <property type="project" value="UniProtKB-KW"/>
</dbReference>
<dbReference type="EC" id="2.7.1.71" evidence="3"/>
<keyword evidence="1" id="KW-0028">Amino-acid biosynthesis</keyword>
<keyword evidence="3" id="KW-0418">Kinase</keyword>
<dbReference type="InterPro" id="IPR031322">
    <property type="entry name" value="Shikimate/glucono_kinase"/>
</dbReference>
<keyword evidence="2" id="KW-0057">Aromatic amino acid biosynthesis</keyword>
<comment type="caution">
    <text evidence="3">The sequence shown here is derived from an EMBL/GenBank/DDBJ whole genome shotgun (WGS) entry which is preliminary data.</text>
</comment>
<dbReference type="SUPFAM" id="SSF52540">
    <property type="entry name" value="P-loop containing nucleoside triphosphate hydrolases"/>
    <property type="match status" value="1"/>
</dbReference>
<organism evidence="3">
    <name type="scientific">gut metagenome</name>
    <dbReference type="NCBI Taxonomy" id="749906"/>
    <lineage>
        <taxon>unclassified sequences</taxon>
        <taxon>metagenomes</taxon>
        <taxon>organismal metagenomes</taxon>
    </lineage>
</organism>
<dbReference type="AlphaFoldDB" id="J9C1Y8"/>
<reference evidence="3" key="1">
    <citation type="journal article" date="2012" name="PLoS ONE">
        <title>Gene sets for utilization of primary and secondary nutrition supplies in the distal gut of endangered iberian lynx.</title>
        <authorList>
            <person name="Alcaide M."/>
            <person name="Messina E."/>
            <person name="Richter M."/>
            <person name="Bargiela R."/>
            <person name="Peplies J."/>
            <person name="Huws S.A."/>
            <person name="Newbold C.J."/>
            <person name="Golyshin P.N."/>
            <person name="Simon M.A."/>
            <person name="Lopez G."/>
            <person name="Yakimov M.M."/>
            <person name="Ferrer M."/>
        </authorList>
    </citation>
    <scope>NUCLEOTIDE SEQUENCE</scope>
</reference>
<feature type="non-terminal residue" evidence="3">
    <location>
        <position position="1"/>
    </location>
</feature>
<dbReference type="EMBL" id="AMCI01006727">
    <property type="protein sequence ID" value="EJW93845.1"/>
    <property type="molecule type" value="Genomic_DNA"/>
</dbReference>